<proteinExistence type="predicted"/>
<protein>
    <recommendedName>
        <fullName evidence="3">DUF222 domain-containing protein</fullName>
    </recommendedName>
</protein>
<evidence type="ECO:0000313" key="2">
    <source>
        <dbReference type="Proteomes" id="UP001596392"/>
    </source>
</evidence>
<dbReference type="Proteomes" id="UP001596392">
    <property type="component" value="Unassembled WGS sequence"/>
</dbReference>
<dbReference type="EMBL" id="JBHTAC010000002">
    <property type="protein sequence ID" value="MFC7241289.1"/>
    <property type="molecule type" value="Genomic_DNA"/>
</dbReference>
<organism evidence="1 2">
    <name type="scientific">Catellatospora aurea</name>
    <dbReference type="NCBI Taxonomy" id="1337874"/>
    <lineage>
        <taxon>Bacteria</taxon>
        <taxon>Bacillati</taxon>
        <taxon>Actinomycetota</taxon>
        <taxon>Actinomycetes</taxon>
        <taxon>Micromonosporales</taxon>
        <taxon>Micromonosporaceae</taxon>
        <taxon>Catellatospora</taxon>
    </lineage>
</organism>
<accession>A0ABW2GMR1</accession>
<comment type="caution">
    <text evidence="1">The sequence shown here is derived from an EMBL/GenBank/DDBJ whole genome shotgun (WGS) entry which is preliminary data.</text>
</comment>
<dbReference type="RefSeq" id="WP_376804765.1">
    <property type="nucleotide sequence ID" value="NZ_JBHTAC010000002.1"/>
</dbReference>
<evidence type="ECO:0000313" key="1">
    <source>
        <dbReference type="EMBL" id="MFC7241289.1"/>
    </source>
</evidence>
<evidence type="ECO:0008006" key="3">
    <source>
        <dbReference type="Google" id="ProtNLM"/>
    </source>
</evidence>
<reference evidence="2" key="1">
    <citation type="journal article" date="2019" name="Int. J. Syst. Evol. Microbiol.">
        <title>The Global Catalogue of Microorganisms (GCM) 10K type strain sequencing project: providing services to taxonomists for standard genome sequencing and annotation.</title>
        <authorList>
            <consortium name="The Broad Institute Genomics Platform"/>
            <consortium name="The Broad Institute Genome Sequencing Center for Infectious Disease"/>
            <person name="Wu L."/>
            <person name="Ma J."/>
        </authorList>
    </citation>
    <scope>NUCLEOTIDE SEQUENCE [LARGE SCALE GENOMIC DNA]</scope>
    <source>
        <strain evidence="2">CGMCC 1.9106</strain>
    </source>
</reference>
<name>A0ABW2GMR1_9ACTN</name>
<sequence length="105" mass="11591">MNGVARHQPRVAFDAARVLVDVAGGDAGLFAWYAEQLVAVFGPSCRRDLSATRKELTTSPRANTRDVEGGKWRARIEDLLRTRPEVTESLHQLTLSARVRLPHAG</sequence>
<gene>
    <name evidence="1" type="ORF">ACFQO7_02230</name>
</gene>
<keyword evidence="2" id="KW-1185">Reference proteome</keyword>